<evidence type="ECO:0000313" key="3">
    <source>
        <dbReference type="Proteomes" id="UP000242367"/>
    </source>
</evidence>
<proteinExistence type="predicted"/>
<keyword evidence="3" id="KW-1185">Reference proteome</keyword>
<name>A0A2P4UQ83_9ACTN</name>
<dbReference type="RefSeq" id="WP_168212044.1">
    <property type="nucleotide sequence ID" value="NZ_MTBP01000001.1"/>
</dbReference>
<protein>
    <submittedName>
        <fullName evidence="2">Uncharacterized protein</fullName>
    </submittedName>
</protein>
<accession>A0A2P4UQ83</accession>
<comment type="caution">
    <text evidence="2">The sequence shown here is derived from an EMBL/GenBank/DDBJ whole genome shotgun (WGS) entry which is preliminary data.</text>
</comment>
<keyword evidence="1" id="KW-0472">Membrane</keyword>
<evidence type="ECO:0000256" key="1">
    <source>
        <dbReference type="SAM" id="Phobius"/>
    </source>
</evidence>
<organism evidence="2 3">
    <name type="scientific">Actinomadura rubteroloni</name>
    <dbReference type="NCBI Taxonomy" id="1926885"/>
    <lineage>
        <taxon>Bacteria</taxon>
        <taxon>Bacillati</taxon>
        <taxon>Actinomycetota</taxon>
        <taxon>Actinomycetes</taxon>
        <taxon>Streptosporangiales</taxon>
        <taxon>Thermomonosporaceae</taxon>
        <taxon>Actinomadura</taxon>
    </lineage>
</organism>
<dbReference type="Proteomes" id="UP000242367">
    <property type="component" value="Unassembled WGS sequence"/>
</dbReference>
<sequence>MNQVLAHAFGVFLQADALLMDAREIVGLAAAVAAALLAGVLGWQGTDRFLSWRGR</sequence>
<dbReference type="AlphaFoldDB" id="A0A2P4UQ83"/>
<keyword evidence="1" id="KW-1133">Transmembrane helix</keyword>
<keyword evidence="1" id="KW-0812">Transmembrane</keyword>
<gene>
    <name evidence="2" type="ORF">BTM25_16160</name>
</gene>
<feature type="transmembrane region" description="Helical" evidence="1">
    <location>
        <begin position="25"/>
        <end position="43"/>
    </location>
</feature>
<evidence type="ECO:0000313" key="2">
    <source>
        <dbReference type="EMBL" id="POM27205.1"/>
    </source>
</evidence>
<reference evidence="2 3" key="1">
    <citation type="journal article" date="2017" name="Chemistry">
        <title>Isolation, Biosynthesis and Chemical Modifications of Rubterolones A-F: Rare Tropolone Alkaloids from Actinomadura sp. 5-2.</title>
        <authorList>
            <person name="Guo H."/>
            <person name="Benndorf R."/>
            <person name="Leichnitz D."/>
            <person name="Klassen J.L."/>
            <person name="Vollmers J."/>
            <person name="Gorls H."/>
            <person name="Steinacker M."/>
            <person name="Weigel C."/>
            <person name="Dahse H.M."/>
            <person name="Kaster A.K."/>
            <person name="de Beer Z.W."/>
            <person name="Poulsen M."/>
            <person name="Beemelmanns C."/>
        </authorList>
    </citation>
    <scope>NUCLEOTIDE SEQUENCE [LARGE SCALE GENOMIC DNA]</scope>
    <source>
        <strain evidence="2 3">5-2</strain>
    </source>
</reference>
<dbReference type="EMBL" id="MTBP01000001">
    <property type="protein sequence ID" value="POM27205.1"/>
    <property type="molecule type" value="Genomic_DNA"/>
</dbReference>